<organism evidence="3">
    <name type="scientific">Soboliphyme baturini</name>
    <dbReference type="NCBI Taxonomy" id="241478"/>
    <lineage>
        <taxon>Eukaryota</taxon>
        <taxon>Metazoa</taxon>
        <taxon>Ecdysozoa</taxon>
        <taxon>Nematoda</taxon>
        <taxon>Enoplea</taxon>
        <taxon>Dorylaimia</taxon>
        <taxon>Dioctophymatida</taxon>
        <taxon>Dioctophymatoidea</taxon>
        <taxon>Soboliphymatidae</taxon>
        <taxon>Soboliphyme</taxon>
    </lineage>
</organism>
<evidence type="ECO:0000313" key="1">
    <source>
        <dbReference type="EMBL" id="VDP03516.1"/>
    </source>
</evidence>
<dbReference type="AlphaFoldDB" id="A0A183IKK5"/>
<sequence length="91" mass="10173">MAKVTGICSAALLRECKHKDQRTANHDSVVLSCRVVGPWPWQDTMGQFGHRQAFSCLSMGAARGRHRASSRPECRRPVPLNLMLRTAPMNK</sequence>
<proteinExistence type="predicted"/>
<dbReference type="Proteomes" id="UP000270296">
    <property type="component" value="Unassembled WGS sequence"/>
</dbReference>
<name>A0A183IKK5_9BILA</name>
<evidence type="ECO:0000313" key="3">
    <source>
        <dbReference type="WBParaSite" id="SBAD_0000433201-mRNA-1"/>
    </source>
</evidence>
<dbReference type="EMBL" id="UZAM01008153">
    <property type="protein sequence ID" value="VDP03516.1"/>
    <property type="molecule type" value="Genomic_DNA"/>
</dbReference>
<reference evidence="1 2" key="2">
    <citation type="submission" date="2018-11" db="EMBL/GenBank/DDBJ databases">
        <authorList>
            <consortium name="Pathogen Informatics"/>
        </authorList>
    </citation>
    <scope>NUCLEOTIDE SEQUENCE [LARGE SCALE GENOMIC DNA]</scope>
</reference>
<gene>
    <name evidence="1" type="ORF">SBAD_LOCUS4151</name>
</gene>
<keyword evidence="2" id="KW-1185">Reference proteome</keyword>
<evidence type="ECO:0000313" key="2">
    <source>
        <dbReference type="Proteomes" id="UP000270296"/>
    </source>
</evidence>
<dbReference type="WBParaSite" id="SBAD_0000433201-mRNA-1">
    <property type="protein sequence ID" value="SBAD_0000433201-mRNA-1"/>
    <property type="gene ID" value="SBAD_0000433201"/>
</dbReference>
<reference evidence="3" key="1">
    <citation type="submission" date="2016-06" db="UniProtKB">
        <authorList>
            <consortium name="WormBaseParasite"/>
        </authorList>
    </citation>
    <scope>IDENTIFICATION</scope>
</reference>
<accession>A0A183IKK5</accession>
<protein>
    <submittedName>
        <fullName evidence="1 3">Uncharacterized protein</fullName>
    </submittedName>
</protein>